<dbReference type="Pfam" id="PF03004">
    <property type="entry name" value="Transposase_24"/>
    <property type="match status" value="1"/>
</dbReference>
<gene>
    <name evidence="3" type="ORF">M6B38_248250</name>
</gene>
<keyword evidence="4" id="KW-1185">Reference proteome</keyword>
<feature type="region of interest" description="Disordered" evidence="2">
    <location>
        <begin position="57"/>
        <end position="162"/>
    </location>
</feature>
<proteinExistence type="predicted"/>
<feature type="compositionally biased region" description="Polar residues" evidence="2">
    <location>
        <begin position="116"/>
        <end position="133"/>
    </location>
</feature>
<dbReference type="InterPro" id="IPR004252">
    <property type="entry name" value="Probable_transposase_24"/>
</dbReference>
<evidence type="ECO:0000256" key="1">
    <source>
        <dbReference type="SAM" id="Coils"/>
    </source>
</evidence>
<name>A0AAX6DGI5_IRIPA</name>
<feature type="compositionally biased region" description="Acidic residues" evidence="2">
    <location>
        <begin position="72"/>
        <end position="83"/>
    </location>
</feature>
<dbReference type="EMBL" id="JANAVB010045017">
    <property type="protein sequence ID" value="KAJ6790848.1"/>
    <property type="molecule type" value="Genomic_DNA"/>
</dbReference>
<organism evidence="3 4">
    <name type="scientific">Iris pallida</name>
    <name type="common">Sweet iris</name>
    <dbReference type="NCBI Taxonomy" id="29817"/>
    <lineage>
        <taxon>Eukaryota</taxon>
        <taxon>Viridiplantae</taxon>
        <taxon>Streptophyta</taxon>
        <taxon>Embryophyta</taxon>
        <taxon>Tracheophyta</taxon>
        <taxon>Spermatophyta</taxon>
        <taxon>Magnoliopsida</taxon>
        <taxon>Liliopsida</taxon>
        <taxon>Asparagales</taxon>
        <taxon>Iridaceae</taxon>
        <taxon>Iridoideae</taxon>
        <taxon>Irideae</taxon>
        <taxon>Iris</taxon>
    </lineage>
</organism>
<reference evidence="3" key="1">
    <citation type="journal article" date="2023" name="GigaByte">
        <title>Genome assembly of the bearded iris, Iris pallida Lam.</title>
        <authorList>
            <person name="Bruccoleri R.E."/>
            <person name="Oakeley E.J."/>
            <person name="Faust A.M.E."/>
            <person name="Altorfer M."/>
            <person name="Dessus-Babus S."/>
            <person name="Burckhardt D."/>
            <person name="Oertli M."/>
            <person name="Naumann U."/>
            <person name="Petersen F."/>
            <person name="Wong J."/>
        </authorList>
    </citation>
    <scope>NUCLEOTIDE SEQUENCE</scope>
    <source>
        <strain evidence="3">GSM-AAB239-AS_SAM_17_03QT</strain>
    </source>
</reference>
<dbReference type="PANTHER" id="PTHR33499">
    <property type="entry name" value="OS12G0282400 PROTEIN-RELATED"/>
    <property type="match status" value="1"/>
</dbReference>
<keyword evidence="1" id="KW-0175">Coiled coil</keyword>
<dbReference type="AlphaFoldDB" id="A0AAX6DGI5"/>
<dbReference type="Proteomes" id="UP001140949">
    <property type="component" value="Unassembled WGS sequence"/>
</dbReference>
<accession>A0AAX6DGI5</accession>
<dbReference type="PANTHER" id="PTHR33499:SF11">
    <property type="entry name" value="NO APICAL MERISTEM-ASSOCIATED C-TERMINAL DOMAIN-CONTAINING PROTEIN"/>
    <property type="match status" value="1"/>
</dbReference>
<protein>
    <recommendedName>
        <fullName evidence="5">Transposase</fullName>
    </recommendedName>
</protein>
<comment type="caution">
    <text evidence="3">The sequence shown here is derived from an EMBL/GenBank/DDBJ whole genome shotgun (WGS) entry which is preliminary data.</text>
</comment>
<evidence type="ECO:0000313" key="4">
    <source>
        <dbReference type="Proteomes" id="UP001140949"/>
    </source>
</evidence>
<evidence type="ECO:0000256" key="2">
    <source>
        <dbReference type="SAM" id="MobiDB-lite"/>
    </source>
</evidence>
<evidence type="ECO:0008006" key="5">
    <source>
        <dbReference type="Google" id="ProtNLM"/>
    </source>
</evidence>
<sequence>MEKSKNKIYLRPGQTAQLTSAYEKQRIENIARNQRKFEALGLLHATNLLAPFEKVTQTSLAKNSKRNASERDDNEYQPGDCDDLLSSSSSEDENNGHSNPQMEKVVHNGPTRKSSRLVSTPEDNMTEGSNNLQLHVPSPMESPASGAGSQKKNTRGKTRGKAVEKMVQKTGKLQVPIPTTERAPVGENATALANQIGIEIRAAAPLQDVMYWDDVDDSLKKSIILRVRDKFEIKNYDDDEVVRRAITKICQLRYKDWRSRMHAHYKSLLKNGVNPRNKPYKGVSQEDWEYMIDRVWTTNEKFKKRSEQNVVAHSSLPWNHSCGSKSFAATMSTKAKMPHFVDFFKESHWSKKKDDWLDPKCMEKHGELENLRTMCSQPNAIPMSEEEMSVAVLGKKSSYLRGYGVGRKPSNTKTTFRENGEEAIILREELTSLKELNETQQQQLEAQQQQISAQNKKLEMFQAVLIRCGLLSSDQCGEDSAEGC</sequence>
<feature type="coiled-coil region" evidence="1">
    <location>
        <begin position="423"/>
        <end position="464"/>
    </location>
</feature>
<reference evidence="3" key="2">
    <citation type="submission" date="2023-04" db="EMBL/GenBank/DDBJ databases">
        <authorList>
            <person name="Bruccoleri R.E."/>
            <person name="Oakeley E.J."/>
            <person name="Faust A.-M."/>
            <person name="Dessus-Babus S."/>
            <person name="Altorfer M."/>
            <person name="Burckhardt D."/>
            <person name="Oertli M."/>
            <person name="Naumann U."/>
            <person name="Petersen F."/>
            <person name="Wong J."/>
        </authorList>
    </citation>
    <scope>NUCLEOTIDE SEQUENCE</scope>
    <source>
        <strain evidence="3">GSM-AAB239-AS_SAM_17_03QT</strain>
        <tissue evidence="3">Leaf</tissue>
    </source>
</reference>
<evidence type="ECO:0000313" key="3">
    <source>
        <dbReference type="EMBL" id="KAJ6790848.1"/>
    </source>
</evidence>